<evidence type="ECO:0000256" key="3">
    <source>
        <dbReference type="ARBA" id="ARBA00029447"/>
    </source>
</evidence>
<dbReference type="SMART" id="SM00283">
    <property type="entry name" value="MA"/>
    <property type="match status" value="1"/>
</dbReference>
<evidence type="ECO:0000259" key="9">
    <source>
        <dbReference type="PROSITE" id="PS50885"/>
    </source>
</evidence>
<evidence type="ECO:0000259" key="8">
    <source>
        <dbReference type="PROSITE" id="PS50111"/>
    </source>
</evidence>
<keyword evidence="6" id="KW-0472">Membrane</keyword>
<dbReference type="CDD" id="cd11386">
    <property type="entry name" value="MCP_signal"/>
    <property type="match status" value="1"/>
</dbReference>
<dbReference type="SMART" id="SM00065">
    <property type="entry name" value="GAF"/>
    <property type="match status" value="2"/>
</dbReference>
<dbReference type="SUPFAM" id="SSF103190">
    <property type="entry name" value="Sensory domain-like"/>
    <property type="match status" value="1"/>
</dbReference>
<comment type="similarity">
    <text evidence="3">Belongs to the methyl-accepting chemotaxis (MCP) protein family.</text>
</comment>
<evidence type="ECO:0000256" key="4">
    <source>
        <dbReference type="PROSITE-ProRule" id="PRU00284"/>
    </source>
</evidence>
<dbReference type="GO" id="GO:0016020">
    <property type="term" value="C:membrane"/>
    <property type="evidence" value="ECO:0007669"/>
    <property type="project" value="InterPro"/>
</dbReference>
<dbReference type="InterPro" id="IPR003660">
    <property type="entry name" value="HAMP_dom"/>
</dbReference>
<dbReference type="CDD" id="cd06225">
    <property type="entry name" value="HAMP"/>
    <property type="match status" value="2"/>
</dbReference>
<gene>
    <name evidence="10" type="ORF">KME25_00940</name>
</gene>
<dbReference type="PROSITE" id="PS50885">
    <property type="entry name" value="HAMP"/>
    <property type="match status" value="2"/>
</dbReference>
<keyword evidence="1" id="KW-0145">Chemotaxis</keyword>
<dbReference type="SMART" id="SM00304">
    <property type="entry name" value="HAMP"/>
    <property type="match status" value="2"/>
</dbReference>
<dbReference type="Gene3D" id="3.30.450.40">
    <property type="match status" value="2"/>
</dbReference>
<reference evidence="10" key="2">
    <citation type="journal article" date="2022" name="Microbiol. Resour. Announc.">
        <title>Metagenome Sequencing to Explore Phylogenomics of Terrestrial Cyanobacteria.</title>
        <authorList>
            <person name="Ward R.D."/>
            <person name="Stajich J.E."/>
            <person name="Johansen J.R."/>
            <person name="Huntemann M."/>
            <person name="Clum A."/>
            <person name="Foster B."/>
            <person name="Foster B."/>
            <person name="Roux S."/>
            <person name="Palaniappan K."/>
            <person name="Varghese N."/>
            <person name="Mukherjee S."/>
            <person name="Reddy T.B.K."/>
            <person name="Daum C."/>
            <person name="Copeland A."/>
            <person name="Chen I.A."/>
            <person name="Ivanova N.N."/>
            <person name="Kyrpides N.C."/>
            <person name="Shapiro N."/>
            <person name="Eloe-Fadrosh E.A."/>
            <person name="Pietrasiak N."/>
        </authorList>
    </citation>
    <scope>NUCLEOTIDE SEQUENCE</scope>
    <source>
        <strain evidence="10">CPER-KK1</strain>
    </source>
</reference>
<evidence type="ECO:0000256" key="2">
    <source>
        <dbReference type="ARBA" id="ARBA00023224"/>
    </source>
</evidence>
<evidence type="ECO:0000256" key="5">
    <source>
        <dbReference type="SAM" id="Coils"/>
    </source>
</evidence>
<sequence>MTTKFEPESKFYNQELNGQEKNSLVDLNPNGLNNYRNQQRSLEPFVPQSAINPVDFQQMSTSVTRQNSQKKRLPGWSRLGLTQKATALAIALGTIPVLLTGITAYQYANQAFSKQISETKIASAVSVEDKVKRFMRERYGDIQVLAALPVLSNPNLSETTPVAEKEVALNRFVEAYKIYDSIAAFDLKGNVIAQSQGDRLQNHSDRDYFQTVIKTGQPVISKPQLSQSSGKLVIHIAAPVKDQSTGKTIAVVRSRMPVTTLDELLKNFGTDGDEYYLIDSTTGTIFVVNEKNKENKDSQVVFPELAKLQALNKPNTSVIRDVADDREILFAYAPFGELEGLPDLPWEAAIATHTETAFAPQRQLLLVLTLGTGLAALLVSAIAAYLAKRATNPVLAVTDAVERLGQGELFTRVAVQGEDELAALGANINLMASRLETLLWTQAAETEQAGLFGDIASSPARTLQDLDEIFDKAVLGALRILEADRVVIYRFDSNWRGYISAEAVVPGLPQALGDKIEDPCISEHLLEAYRKGRVVPTNNVFEAGFHPEHLGLMERLEVKANLVTPILKDGELYGLLIAHHCRAPHVWQQSETNFLKELAIRVGLSLDRVNFLAQKEAETARAQQLNEIITGIRESLNVEDIYEAAITGVRETIKTDRAVVYLFDENWQGSIVAEAVGAAWPKSLGATIHDPCFAEQYIDKYLEGRVKATENIYEAGLTKCYLGQLEPFKVKANLVAPILAYNKLHGLLVTHQCSAPRAWQEAEITFFKQVATQVGLALDRKDFLEQIEQGRQKAENLAAEQRQQKEILQSQLLGLLSDVEEAAQGDLTVRADVTTGEIGTVADFFNAVIESLRVIVKNVKKAAIQVNASLGENEGAIRQLSAEALKQAEDTTRTLESVEQMTRSIQDVAENARQAAVVARVASSTAEAGGVAMDRSVQNIFTLRETVAETAKKVKRLGESSQKISKVASLIEQIALQTNLLAINAGIEAARAGEQGQGFAVVAEEVGQLAARSSAATKEIEQIVENIQQETAEVVEAMELGTTQVVEGTHLVEDAKQSLSQILDVSRQIDALVQSISSATVSQAQTSQAVTELMKEIALVSERTSNSTRQVSGSLQETVGIAAQLQASVGTFKVGED</sequence>
<reference evidence="10" key="1">
    <citation type="submission" date="2021-05" db="EMBL/GenBank/DDBJ databases">
        <authorList>
            <person name="Pietrasiak N."/>
            <person name="Ward R."/>
            <person name="Stajich J.E."/>
            <person name="Kurbessoian T."/>
        </authorList>
    </citation>
    <scope>NUCLEOTIDE SEQUENCE</scope>
    <source>
        <strain evidence="10">CPER-KK1</strain>
    </source>
</reference>
<dbReference type="Gene3D" id="6.10.340.10">
    <property type="match status" value="1"/>
</dbReference>
<dbReference type="PROSITE" id="PS50046">
    <property type="entry name" value="PHYTOCHROME_2"/>
    <property type="match status" value="2"/>
</dbReference>
<proteinExistence type="inferred from homology"/>
<keyword evidence="6" id="KW-0812">Transmembrane</keyword>
<keyword evidence="5" id="KW-0175">Coiled coil</keyword>
<keyword evidence="2 4" id="KW-0807">Transducer</keyword>
<feature type="transmembrane region" description="Helical" evidence="6">
    <location>
        <begin position="85"/>
        <end position="105"/>
    </location>
</feature>
<feature type="domain" description="Phytochrome chromophore attachment site" evidence="7">
    <location>
        <begin position="637"/>
        <end position="773"/>
    </location>
</feature>
<dbReference type="InterPro" id="IPR003018">
    <property type="entry name" value="GAF"/>
</dbReference>
<protein>
    <submittedName>
        <fullName evidence="10">GAF domain-containing protein</fullName>
    </submittedName>
</protein>
<feature type="domain" description="HAMP" evidence="9">
    <location>
        <begin position="806"/>
        <end position="857"/>
    </location>
</feature>
<name>A0A951PGM3_9CYAN</name>
<dbReference type="EMBL" id="JAHHIF010000001">
    <property type="protein sequence ID" value="MBW4543007.1"/>
    <property type="molecule type" value="Genomic_DNA"/>
</dbReference>
<dbReference type="GO" id="GO:0006935">
    <property type="term" value="P:chemotaxis"/>
    <property type="evidence" value="ECO:0007669"/>
    <property type="project" value="UniProtKB-ARBA"/>
</dbReference>
<dbReference type="CDD" id="cd12914">
    <property type="entry name" value="PDC1_DGC_like"/>
    <property type="match status" value="1"/>
</dbReference>
<feature type="domain" description="Methyl-accepting transducer" evidence="8">
    <location>
        <begin position="862"/>
        <end position="1098"/>
    </location>
</feature>
<dbReference type="InterPro" id="IPR016132">
    <property type="entry name" value="Phyto_chromo_attachment"/>
</dbReference>
<keyword evidence="6" id="KW-1133">Transmembrane helix</keyword>
<dbReference type="Gene3D" id="1.10.287.950">
    <property type="entry name" value="Methyl-accepting chemotaxis protein"/>
    <property type="match status" value="1"/>
</dbReference>
<feature type="domain" description="HAMP" evidence="9">
    <location>
        <begin position="388"/>
        <end position="440"/>
    </location>
</feature>
<dbReference type="Pfam" id="PF00015">
    <property type="entry name" value="MCPsignal"/>
    <property type="match status" value="1"/>
</dbReference>
<dbReference type="Pfam" id="PF00672">
    <property type="entry name" value="HAMP"/>
    <property type="match status" value="1"/>
</dbReference>
<organism evidence="10 11">
    <name type="scientific">Symplocastrum torsivum CPER-KK1</name>
    <dbReference type="NCBI Taxonomy" id="450513"/>
    <lineage>
        <taxon>Bacteria</taxon>
        <taxon>Bacillati</taxon>
        <taxon>Cyanobacteriota</taxon>
        <taxon>Cyanophyceae</taxon>
        <taxon>Oscillatoriophycideae</taxon>
        <taxon>Oscillatoriales</taxon>
        <taxon>Microcoleaceae</taxon>
        <taxon>Symplocastrum</taxon>
    </lineage>
</organism>
<evidence type="ECO:0000313" key="11">
    <source>
        <dbReference type="Proteomes" id="UP000753908"/>
    </source>
</evidence>
<comment type="caution">
    <text evidence="10">The sequence shown here is derived from an EMBL/GenBank/DDBJ whole genome shotgun (WGS) entry which is preliminary data.</text>
</comment>
<feature type="domain" description="Phytochrome chromophore attachment site" evidence="7">
    <location>
        <begin position="465"/>
        <end position="601"/>
    </location>
</feature>
<accession>A0A951PGM3</accession>
<dbReference type="PROSITE" id="PS50111">
    <property type="entry name" value="CHEMOTAXIS_TRANSDUC_2"/>
    <property type="match status" value="1"/>
</dbReference>
<dbReference type="InterPro" id="IPR029151">
    <property type="entry name" value="Sensor-like_sf"/>
</dbReference>
<feature type="coiled-coil region" evidence="5">
    <location>
        <begin position="1013"/>
        <end position="1040"/>
    </location>
</feature>
<dbReference type="PANTHER" id="PTHR32089">
    <property type="entry name" value="METHYL-ACCEPTING CHEMOTAXIS PROTEIN MCPB"/>
    <property type="match status" value="1"/>
</dbReference>
<feature type="coiled-coil region" evidence="5">
    <location>
        <begin position="780"/>
        <end position="811"/>
    </location>
</feature>
<dbReference type="InterPro" id="IPR029016">
    <property type="entry name" value="GAF-like_dom_sf"/>
</dbReference>
<evidence type="ECO:0000313" key="10">
    <source>
        <dbReference type="EMBL" id="MBW4543007.1"/>
    </source>
</evidence>
<dbReference type="FunFam" id="1.10.287.950:FF:000001">
    <property type="entry name" value="Methyl-accepting chemotaxis sensory transducer"/>
    <property type="match status" value="1"/>
</dbReference>
<feature type="transmembrane region" description="Helical" evidence="6">
    <location>
        <begin position="364"/>
        <end position="387"/>
    </location>
</feature>
<dbReference type="SUPFAM" id="SSF158472">
    <property type="entry name" value="HAMP domain-like"/>
    <property type="match status" value="1"/>
</dbReference>
<dbReference type="PANTHER" id="PTHR32089:SF114">
    <property type="entry name" value="METHYL-ACCEPTING CHEMOTAXIS PROTEIN MCPB"/>
    <property type="match status" value="1"/>
</dbReference>
<dbReference type="AlphaFoldDB" id="A0A951PGM3"/>
<dbReference type="Proteomes" id="UP000753908">
    <property type="component" value="Unassembled WGS sequence"/>
</dbReference>
<evidence type="ECO:0000256" key="6">
    <source>
        <dbReference type="SAM" id="Phobius"/>
    </source>
</evidence>
<dbReference type="Gene3D" id="3.30.450.20">
    <property type="entry name" value="PAS domain"/>
    <property type="match status" value="1"/>
</dbReference>
<dbReference type="SUPFAM" id="SSF58104">
    <property type="entry name" value="Methyl-accepting chemotaxis protein (MCP) signaling domain"/>
    <property type="match status" value="1"/>
</dbReference>
<dbReference type="GO" id="GO:0007165">
    <property type="term" value="P:signal transduction"/>
    <property type="evidence" value="ECO:0007669"/>
    <property type="project" value="UniProtKB-KW"/>
</dbReference>
<evidence type="ECO:0000259" key="7">
    <source>
        <dbReference type="PROSITE" id="PS50046"/>
    </source>
</evidence>
<dbReference type="SUPFAM" id="SSF55781">
    <property type="entry name" value="GAF domain-like"/>
    <property type="match status" value="2"/>
</dbReference>
<evidence type="ECO:0000256" key="1">
    <source>
        <dbReference type="ARBA" id="ARBA00022500"/>
    </source>
</evidence>
<dbReference type="InterPro" id="IPR004089">
    <property type="entry name" value="MCPsignal_dom"/>
</dbReference>
<dbReference type="Pfam" id="PF01590">
    <property type="entry name" value="GAF"/>
    <property type="match status" value="2"/>
</dbReference>